<evidence type="ECO:0000313" key="2">
    <source>
        <dbReference type="EMBL" id="GEU91388.1"/>
    </source>
</evidence>
<feature type="region of interest" description="Disordered" evidence="1">
    <location>
        <begin position="563"/>
        <end position="588"/>
    </location>
</feature>
<organism evidence="2">
    <name type="scientific">Tanacetum cinerariifolium</name>
    <name type="common">Dalmatian daisy</name>
    <name type="synonym">Chrysanthemum cinerariifolium</name>
    <dbReference type="NCBI Taxonomy" id="118510"/>
    <lineage>
        <taxon>Eukaryota</taxon>
        <taxon>Viridiplantae</taxon>
        <taxon>Streptophyta</taxon>
        <taxon>Embryophyta</taxon>
        <taxon>Tracheophyta</taxon>
        <taxon>Spermatophyta</taxon>
        <taxon>Magnoliopsida</taxon>
        <taxon>eudicotyledons</taxon>
        <taxon>Gunneridae</taxon>
        <taxon>Pentapetalae</taxon>
        <taxon>asterids</taxon>
        <taxon>campanulids</taxon>
        <taxon>Asterales</taxon>
        <taxon>Asteraceae</taxon>
        <taxon>Asteroideae</taxon>
        <taxon>Anthemideae</taxon>
        <taxon>Anthemidinae</taxon>
        <taxon>Tanacetum</taxon>
    </lineage>
</organism>
<dbReference type="AlphaFoldDB" id="A0A6L2NYR1"/>
<feature type="region of interest" description="Disordered" evidence="1">
    <location>
        <begin position="282"/>
        <end position="358"/>
    </location>
</feature>
<reference evidence="2" key="1">
    <citation type="journal article" date="2019" name="Sci. Rep.">
        <title>Draft genome of Tanacetum cinerariifolium, the natural source of mosquito coil.</title>
        <authorList>
            <person name="Yamashiro T."/>
            <person name="Shiraishi A."/>
            <person name="Satake H."/>
            <person name="Nakayama K."/>
        </authorList>
    </citation>
    <scope>NUCLEOTIDE SEQUENCE</scope>
</reference>
<sequence>MDMKIDQQVALDEALVPHARRLRIERRNFRLLSDAFLVTADVPEIYMQELWATATVYHHSIRFKMDNKKHIVNLESFREMLHICPRLPGQTFNEPPFKEEIMTFLRSLGHSGEIRRLTDVEHKDTKKSNEMYYPRFTKVIIQHFMSKDPSIPRRNKVNWHYVRDDQMFTKIKLVSRHQNTQQFGAMLPIKLTNADIRNSDAYKEYYAVATGATPPKTKASVRLTKSSSDTTVTLPPTAAAGTRLFTYAKGKQPATTSKAKSLTGLSEVAMTEAQQLKLATKRSLQQTHISQASGSGADEETSTIPGVPDVPTEESDEGISWKSSNEGDDEDDDEKGDDGIKREFSNARTPQQNGVAEMRNRTLIETARTILADAKLPFTFWPEAVNTACYVQNRVLVNKSHNKTLYELFNAFRVFNNRTRRIEENLHVEFLENKAIVQGAGPNWLFDIESLTKSMNYIPVDVGTNSTNLSGTKEAANQEVKKNESSQRYILLPNWAHDALLESTSSKLYEESSPLVPTACLEETPSLDNILSLTNMFDDILRVSTSSDEIIGVEADVSNMETSISASPTPTLRIHKDHPKRQDEEDEEDELYRDVNINLGKGVQMADVHTTQEFEYSHVTLTPVNPDGQQHSSSMSSQFVTSMLNPTPDAGIKSIFETSSQMDVQPQTIVAPLPLSEPTLTPLTIATSDRLRDEAQAENEEFLKTIDENIQKIIKEQVKEQVKVQVSKILPKIEQTVNEQLETEVVTRSSNSSKTSYAVTADLSEIELKKILIEKMEGNKSIHRSNEQRNLYKALIEAYKSDKIILDTYGDAVTLKRRRDNDADKDEEPSAGSDRGSKRRREGKEPESASAPKERATRSASKSTQGSKYRQTSTSKSVTAEEPMHTTHEMEEPLYL</sequence>
<evidence type="ECO:0000256" key="1">
    <source>
        <dbReference type="SAM" id="MobiDB-lite"/>
    </source>
</evidence>
<comment type="caution">
    <text evidence="2">The sequence shown here is derived from an EMBL/GenBank/DDBJ whole genome shotgun (WGS) entry which is preliminary data.</text>
</comment>
<dbReference type="SUPFAM" id="SSF53098">
    <property type="entry name" value="Ribonuclease H-like"/>
    <property type="match status" value="1"/>
</dbReference>
<feature type="region of interest" description="Disordered" evidence="1">
    <location>
        <begin position="820"/>
        <end position="896"/>
    </location>
</feature>
<dbReference type="GO" id="GO:0003676">
    <property type="term" value="F:nucleic acid binding"/>
    <property type="evidence" value="ECO:0007669"/>
    <property type="project" value="InterPro"/>
</dbReference>
<feature type="compositionally biased region" description="Basic and acidic residues" evidence="1">
    <location>
        <begin position="882"/>
        <end position="896"/>
    </location>
</feature>
<proteinExistence type="predicted"/>
<accession>A0A6L2NYR1</accession>
<dbReference type="InterPro" id="IPR036397">
    <property type="entry name" value="RNaseH_sf"/>
</dbReference>
<feature type="compositionally biased region" description="Basic and acidic residues" evidence="1">
    <location>
        <begin position="842"/>
        <end position="857"/>
    </location>
</feature>
<dbReference type="EMBL" id="BKCJ010010393">
    <property type="protein sequence ID" value="GEU91388.1"/>
    <property type="molecule type" value="Genomic_DNA"/>
</dbReference>
<feature type="compositionally biased region" description="Acidic residues" evidence="1">
    <location>
        <begin position="326"/>
        <end position="336"/>
    </location>
</feature>
<dbReference type="Gene3D" id="3.30.420.10">
    <property type="entry name" value="Ribonuclease H-like superfamily/Ribonuclease H"/>
    <property type="match status" value="1"/>
</dbReference>
<protein>
    <submittedName>
        <fullName evidence="2">Uncharacterized protein</fullName>
    </submittedName>
</protein>
<dbReference type="PANTHER" id="PTHR42648">
    <property type="entry name" value="TRANSPOSASE, PUTATIVE-RELATED"/>
    <property type="match status" value="1"/>
</dbReference>
<dbReference type="InterPro" id="IPR039537">
    <property type="entry name" value="Retrotran_Ty1/copia-like"/>
</dbReference>
<dbReference type="PANTHER" id="PTHR42648:SF32">
    <property type="entry name" value="RIBONUCLEASE H-LIKE DOMAIN, GAG-PRE-INTEGRASE DOMAIN PROTEIN-RELATED"/>
    <property type="match status" value="1"/>
</dbReference>
<name>A0A6L2NYR1_TANCI</name>
<gene>
    <name evidence="2" type="ORF">Tci_063366</name>
</gene>
<feature type="compositionally biased region" description="Polar residues" evidence="1">
    <location>
        <begin position="858"/>
        <end position="878"/>
    </location>
</feature>
<dbReference type="InterPro" id="IPR012337">
    <property type="entry name" value="RNaseH-like_sf"/>
</dbReference>
<feature type="compositionally biased region" description="Polar residues" evidence="1">
    <location>
        <begin position="282"/>
        <end position="294"/>
    </location>
</feature>